<gene>
    <name evidence="1" type="ORF">F4561_005272</name>
</gene>
<comment type="caution">
    <text evidence="1">The sequence shown here is derived from an EMBL/GenBank/DDBJ whole genome shotgun (WGS) entry which is preliminary data.</text>
</comment>
<evidence type="ECO:0000313" key="1">
    <source>
        <dbReference type="EMBL" id="MBB4934452.1"/>
    </source>
</evidence>
<proteinExistence type="predicted"/>
<sequence length="74" mass="8065">MTSGFSQGVVKVPYGEKAQVAFSSGGDDWDDEWLEPAQDRIGRELSRRVVVGVRRAALADPVVSEFASLVRAEL</sequence>
<name>A0A7W7W4R8_9ACTN</name>
<reference evidence="1 2" key="1">
    <citation type="submission" date="2020-08" db="EMBL/GenBank/DDBJ databases">
        <title>Sequencing the genomes of 1000 actinobacteria strains.</title>
        <authorList>
            <person name="Klenk H.-P."/>
        </authorList>
    </citation>
    <scope>NUCLEOTIDE SEQUENCE [LARGE SCALE GENOMIC DNA]</scope>
    <source>
        <strain evidence="1 2">DSM 102030</strain>
    </source>
</reference>
<dbReference type="Proteomes" id="UP000523007">
    <property type="component" value="Unassembled WGS sequence"/>
</dbReference>
<dbReference type="RefSeq" id="WP_184582524.1">
    <property type="nucleotide sequence ID" value="NZ_JACHJT010000001.1"/>
</dbReference>
<dbReference type="AlphaFoldDB" id="A0A7W7W4R8"/>
<evidence type="ECO:0000313" key="2">
    <source>
        <dbReference type="Proteomes" id="UP000523007"/>
    </source>
</evidence>
<protein>
    <submittedName>
        <fullName evidence="1">Uncharacterized protein</fullName>
    </submittedName>
</protein>
<organism evidence="1 2">
    <name type="scientific">Lipingzhangella halophila</name>
    <dbReference type="NCBI Taxonomy" id="1783352"/>
    <lineage>
        <taxon>Bacteria</taxon>
        <taxon>Bacillati</taxon>
        <taxon>Actinomycetota</taxon>
        <taxon>Actinomycetes</taxon>
        <taxon>Streptosporangiales</taxon>
        <taxon>Nocardiopsidaceae</taxon>
        <taxon>Lipingzhangella</taxon>
    </lineage>
</organism>
<keyword evidence="2" id="KW-1185">Reference proteome</keyword>
<accession>A0A7W7W4R8</accession>
<dbReference type="EMBL" id="JACHJT010000001">
    <property type="protein sequence ID" value="MBB4934452.1"/>
    <property type="molecule type" value="Genomic_DNA"/>
</dbReference>